<dbReference type="EMBL" id="BMIQ01000007">
    <property type="protein sequence ID" value="GGE16922.1"/>
    <property type="molecule type" value="Genomic_DNA"/>
</dbReference>
<dbReference type="Proteomes" id="UP000644699">
    <property type="component" value="Unassembled WGS sequence"/>
</dbReference>
<dbReference type="Pfam" id="PF07995">
    <property type="entry name" value="GSDH"/>
    <property type="match status" value="1"/>
</dbReference>
<keyword evidence="4" id="KW-1185">Reference proteome</keyword>
<evidence type="ECO:0000313" key="3">
    <source>
        <dbReference type="EMBL" id="GGE16922.1"/>
    </source>
</evidence>
<proteinExistence type="predicted"/>
<dbReference type="InterPro" id="IPR012938">
    <property type="entry name" value="Glc/Sorbosone_DH"/>
</dbReference>
<organism evidence="3 4">
    <name type="scientific">Aureimonas endophytica</name>
    <dbReference type="NCBI Taxonomy" id="2027858"/>
    <lineage>
        <taxon>Bacteria</taxon>
        <taxon>Pseudomonadati</taxon>
        <taxon>Pseudomonadota</taxon>
        <taxon>Alphaproteobacteria</taxon>
        <taxon>Hyphomicrobiales</taxon>
        <taxon>Aurantimonadaceae</taxon>
        <taxon>Aureimonas</taxon>
    </lineage>
</organism>
<dbReference type="SUPFAM" id="SSF50952">
    <property type="entry name" value="Soluble quinoprotein glucose dehydrogenase"/>
    <property type="match status" value="1"/>
</dbReference>
<dbReference type="InterPro" id="IPR011042">
    <property type="entry name" value="6-blade_b-propeller_TolB-like"/>
</dbReference>
<sequence length="380" mass="40540">MAVRQSTLRLALGGALLLPTAALAADRTIDSEAGPLRVTTVTDDLSRPWGFEFLPDGAMLVTEKAGTMRIVGQDGKVGGPIAGVPKVDAGGQGGLLDVALDPDFATNRLIYFTYAERGEGGNSTAIGKARLSPNGRALENVQKIFTQMPKYDGPNHFGSRIVFDREGHLFAGFGERSDNRIREKAQTLDNHLGKVIRIDRDGSVPEGNPFATREGAKPEIWSYGHRNIQGGALNPETGAVWFSEHGPKGGDEVNIVEPGQNYGWPLVSYGVNYDGTPVGTGKESGEGLTPPILHWTPVIGASGMAFYTGEAVPAWKGSAFFGGLATRELVRVKFDGPKPVAEERLLQDFGKRIRDVKQGPDGAIYVATDDGAIMRVAPAT</sequence>
<keyword evidence="1" id="KW-0732">Signal</keyword>
<comment type="caution">
    <text evidence="3">The sequence shown here is derived from an EMBL/GenBank/DDBJ whole genome shotgun (WGS) entry which is preliminary data.</text>
</comment>
<dbReference type="PANTHER" id="PTHR19328">
    <property type="entry name" value="HEDGEHOG-INTERACTING PROTEIN"/>
    <property type="match status" value="1"/>
</dbReference>
<evidence type="ECO:0000256" key="1">
    <source>
        <dbReference type="SAM" id="SignalP"/>
    </source>
</evidence>
<feature type="chain" id="PRO_5036811541" description="Glucose/Sorbosone dehydrogenase domain-containing protein" evidence="1">
    <location>
        <begin position="25"/>
        <end position="380"/>
    </location>
</feature>
<dbReference type="AlphaFoldDB" id="A0A916ZWL9"/>
<dbReference type="PANTHER" id="PTHR19328:SF75">
    <property type="entry name" value="ALDOSE SUGAR DEHYDROGENASE YLII"/>
    <property type="match status" value="1"/>
</dbReference>
<feature type="domain" description="Glucose/Sorbosone dehydrogenase" evidence="2">
    <location>
        <begin position="45"/>
        <end position="375"/>
    </location>
</feature>
<evidence type="ECO:0000259" key="2">
    <source>
        <dbReference type="Pfam" id="PF07995"/>
    </source>
</evidence>
<dbReference type="RefSeq" id="WP_188911605.1">
    <property type="nucleotide sequence ID" value="NZ_BMIQ01000007.1"/>
</dbReference>
<evidence type="ECO:0000313" key="4">
    <source>
        <dbReference type="Proteomes" id="UP000644699"/>
    </source>
</evidence>
<gene>
    <name evidence="3" type="ORF">GCM10011390_40020</name>
</gene>
<accession>A0A916ZWL9</accession>
<dbReference type="InterPro" id="IPR011041">
    <property type="entry name" value="Quinoprot_gluc/sorb_DH_b-prop"/>
</dbReference>
<reference evidence="3" key="1">
    <citation type="journal article" date="2014" name="Int. J. Syst. Evol. Microbiol.">
        <title>Complete genome sequence of Corynebacterium casei LMG S-19264T (=DSM 44701T), isolated from a smear-ripened cheese.</title>
        <authorList>
            <consortium name="US DOE Joint Genome Institute (JGI-PGF)"/>
            <person name="Walter F."/>
            <person name="Albersmeier A."/>
            <person name="Kalinowski J."/>
            <person name="Ruckert C."/>
        </authorList>
    </citation>
    <scope>NUCLEOTIDE SEQUENCE</scope>
    <source>
        <strain evidence="3">CGMCC 1.15367</strain>
    </source>
</reference>
<feature type="signal peptide" evidence="1">
    <location>
        <begin position="1"/>
        <end position="24"/>
    </location>
</feature>
<protein>
    <recommendedName>
        <fullName evidence="2">Glucose/Sorbosone dehydrogenase domain-containing protein</fullName>
    </recommendedName>
</protein>
<name>A0A916ZWL9_9HYPH</name>
<dbReference type="Gene3D" id="2.120.10.30">
    <property type="entry name" value="TolB, C-terminal domain"/>
    <property type="match status" value="1"/>
</dbReference>
<reference evidence="3" key="2">
    <citation type="submission" date="2020-09" db="EMBL/GenBank/DDBJ databases">
        <authorList>
            <person name="Sun Q."/>
            <person name="Zhou Y."/>
        </authorList>
    </citation>
    <scope>NUCLEOTIDE SEQUENCE</scope>
    <source>
        <strain evidence="3">CGMCC 1.15367</strain>
    </source>
</reference>